<evidence type="ECO:0000256" key="8">
    <source>
        <dbReference type="PROSITE-ProRule" id="PRU01360"/>
    </source>
</evidence>
<comment type="similarity">
    <text evidence="8 9">Belongs to the TonB-dependent receptor family.</text>
</comment>
<keyword evidence="7 8" id="KW-0998">Cell outer membrane</keyword>
<evidence type="ECO:0000313" key="13">
    <source>
        <dbReference type="Proteomes" id="UP000315439"/>
    </source>
</evidence>
<dbReference type="PANTHER" id="PTHR47234:SF2">
    <property type="entry name" value="TONB-DEPENDENT RECEPTOR"/>
    <property type="match status" value="1"/>
</dbReference>
<evidence type="ECO:0000256" key="6">
    <source>
        <dbReference type="ARBA" id="ARBA00023136"/>
    </source>
</evidence>
<dbReference type="InterPro" id="IPR039426">
    <property type="entry name" value="TonB-dep_rcpt-like"/>
</dbReference>
<dbReference type="PANTHER" id="PTHR47234">
    <property type="match status" value="1"/>
</dbReference>
<gene>
    <name evidence="12" type="ORF">FLL46_02645</name>
</gene>
<evidence type="ECO:0000256" key="9">
    <source>
        <dbReference type="RuleBase" id="RU003357"/>
    </source>
</evidence>
<dbReference type="AlphaFoldDB" id="A0A545UK05"/>
<proteinExistence type="inferred from homology"/>
<reference evidence="12 13" key="1">
    <citation type="submission" date="2019-07" db="EMBL/GenBank/DDBJ databases">
        <title>Draft genome for Aliikangiella sp. M105.</title>
        <authorList>
            <person name="Wang G."/>
        </authorList>
    </citation>
    <scope>NUCLEOTIDE SEQUENCE [LARGE SCALE GENOMIC DNA]</scope>
    <source>
        <strain evidence="12 13">M105</strain>
    </source>
</reference>
<evidence type="ECO:0000259" key="11">
    <source>
        <dbReference type="Pfam" id="PF07715"/>
    </source>
</evidence>
<dbReference type="RefSeq" id="WP_142891861.1">
    <property type="nucleotide sequence ID" value="NZ_ML660160.1"/>
</dbReference>
<dbReference type="Proteomes" id="UP000315439">
    <property type="component" value="Unassembled WGS sequence"/>
</dbReference>
<evidence type="ECO:0000256" key="5">
    <source>
        <dbReference type="ARBA" id="ARBA00023077"/>
    </source>
</evidence>
<accession>A0A545UK05</accession>
<keyword evidence="4 8" id="KW-0812">Transmembrane</keyword>
<evidence type="ECO:0000256" key="4">
    <source>
        <dbReference type="ARBA" id="ARBA00022692"/>
    </source>
</evidence>
<dbReference type="GO" id="GO:0009279">
    <property type="term" value="C:cell outer membrane"/>
    <property type="evidence" value="ECO:0007669"/>
    <property type="project" value="UniProtKB-SubCell"/>
</dbReference>
<dbReference type="InterPro" id="IPR000531">
    <property type="entry name" value="Beta-barrel_TonB"/>
</dbReference>
<sequence>MKISDIELKKKPLIHAVSCVLAASALNISAQESSDDEQGATDDENEKIVIVGSRIRRDGFNSEQPVEIIMADDAAAQGIGSLAELLRKSTVASGSSQVTAATSTAFVQNGGTGAETLSLRGLGANRTLFLLNGRRAGPAGTRGGVSAFDLNVIPLSAIERVEILKDGASSLYGSDAVAGVVNIITKAKDGGEVDFFSSIPEESSGENTRLSGSWGKTYDKGSISVTADFYRQSELARGDRDFFACSQRYIFDQNTGQQVDPIDPRTGRPHCNDLLWGHVWIYDYQGAGGNVPSGALAQFDYDGDLANYIPGFAVDPSNPGFMVTPPGWFPVRYDAASDAVANADHPFQDLQSFIPEINRSTIFAQGEYEFGDNLQGYAEVLLNRRKTESNGYRQFWGYIYNENFFAGNPLSAGWTGSQWFSPTAITDHSGSEITVDYQRFVVGLTGDIGDWYWDVSYQFSKSEGEYKTAVIFNDSVADQNFLSGSCVGTNTSVRGVPCQDIPWLDPQFLAGNISPDMRDFLFGYDTGETIYEQDTLEAVFSGDIAELDSGPISVAIGFHYRNDEIDDTPGPHTLAGNLWGSTSAGRTVGDDTTQAFFGEAVIPLLTDLPGVQLLDVSLSARNTDVDSYGSETTYKIGVNWSITDEIRFRGSRGTSFRSPALFELYLADQTSFLGQRAIDPCINWGTELANGNITQRTADNCAADGIAADFAGAAISATIFTGGGLGVLDAETSEAESFGFVWQPEFADLSVSIDYFDFLIEDEVTQLGAANITARCYASENFATEALCDQFDRNATDQRIETVRDSFINIASQVNRGYDLAVNYNTDLDFGRLSISTRHTYQKKSSQALFPDSILDTNGEFGDPRLTATLNAQLEMDDWTYNWGINYIGSVSNVGRDDGDTITYRGTTVRAVNSSDAVIYHSLSAQYRFDQGLTALFGVANVADERPPQVTTIGTSVTTAGDSAFYSQYDWLGRRLFVNLNYKF</sequence>
<dbReference type="OrthoDB" id="176248at2"/>
<keyword evidence="2 8" id="KW-0813">Transport</keyword>
<dbReference type="InterPro" id="IPR037066">
    <property type="entry name" value="Plug_dom_sf"/>
</dbReference>
<evidence type="ECO:0000256" key="2">
    <source>
        <dbReference type="ARBA" id="ARBA00022448"/>
    </source>
</evidence>
<dbReference type="PROSITE" id="PS52016">
    <property type="entry name" value="TONB_DEPENDENT_REC_3"/>
    <property type="match status" value="1"/>
</dbReference>
<dbReference type="InterPro" id="IPR012910">
    <property type="entry name" value="Plug_dom"/>
</dbReference>
<keyword evidence="3 8" id="KW-1134">Transmembrane beta strand</keyword>
<name>A0A545UK05_9GAMM</name>
<evidence type="ECO:0000259" key="10">
    <source>
        <dbReference type="Pfam" id="PF00593"/>
    </source>
</evidence>
<evidence type="ECO:0000256" key="3">
    <source>
        <dbReference type="ARBA" id="ARBA00022452"/>
    </source>
</evidence>
<dbReference type="EMBL" id="VIKS01000001">
    <property type="protein sequence ID" value="TQV89797.1"/>
    <property type="molecule type" value="Genomic_DNA"/>
</dbReference>
<dbReference type="Pfam" id="PF07715">
    <property type="entry name" value="Plug"/>
    <property type="match status" value="1"/>
</dbReference>
<dbReference type="Gene3D" id="2.40.170.20">
    <property type="entry name" value="TonB-dependent receptor, beta-barrel domain"/>
    <property type="match status" value="1"/>
</dbReference>
<feature type="domain" description="TonB-dependent receptor-like beta-barrel" evidence="10">
    <location>
        <begin position="400"/>
        <end position="942"/>
    </location>
</feature>
<dbReference type="InterPro" id="IPR036942">
    <property type="entry name" value="Beta-barrel_TonB_sf"/>
</dbReference>
<keyword evidence="13" id="KW-1185">Reference proteome</keyword>
<comment type="subcellular location">
    <subcellularLocation>
        <location evidence="1 8">Cell outer membrane</location>
        <topology evidence="1 8">Multi-pass membrane protein</topology>
    </subcellularLocation>
</comment>
<dbReference type="Pfam" id="PF00593">
    <property type="entry name" value="TonB_dep_Rec_b-barrel"/>
    <property type="match status" value="1"/>
</dbReference>
<keyword evidence="12" id="KW-0675">Receptor</keyword>
<evidence type="ECO:0000313" key="12">
    <source>
        <dbReference type="EMBL" id="TQV89797.1"/>
    </source>
</evidence>
<evidence type="ECO:0000256" key="1">
    <source>
        <dbReference type="ARBA" id="ARBA00004571"/>
    </source>
</evidence>
<organism evidence="12 13">
    <name type="scientific">Aliikangiella coralliicola</name>
    <dbReference type="NCBI Taxonomy" id="2592383"/>
    <lineage>
        <taxon>Bacteria</taxon>
        <taxon>Pseudomonadati</taxon>
        <taxon>Pseudomonadota</taxon>
        <taxon>Gammaproteobacteria</taxon>
        <taxon>Oceanospirillales</taxon>
        <taxon>Pleioneaceae</taxon>
        <taxon>Aliikangiella</taxon>
    </lineage>
</organism>
<feature type="domain" description="TonB-dependent receptor plug" evidence="11">
    <location>
        <begin position="61"/>
        <end position="180"/>
    </location>
</feature>
<dbReference type="Gene3D" id="2.170.130.10">
    <property type="entry name" value="TonB-dependent receptor, plug domain"/>
    <property type="match status" value="1"/>
</dbReference>
<dbReference type="SUPFAM" id="SSF56935">
    <property type="entry name" value="Porins"/>
    <property type="match status" value="1"/>
</dbReference>
<evidence type="ECO:0000256" key="7">
    <source>
        <dbReference type="ARBA" id="ARBA00023237"/>
    </source>
</evidence>
<keyword evidence="6 8" id="KW-0472">Membrane</keyword>
<comment type="caution">
    <text evidence="12">The sequence shown here is derived from an EMBL/GenBank/DDBJ whole genome shotgun (WGS) entry which is preliminary data.</text>
</comment>
<keyword evidence="5 9" id="KW-0798">TonB box</keyword>
<protein>
    <submittedName>
        <fullName evidence="12">TonB-dependent receptor</fullName>
    </submittedName>
</protein>